<feature type="transmembrane region" description="Helical" evidence="2">
    <location>
        <begin position="585"/>
        <end position="610"/>
    </location>
</feature>
<dbReference type="RefSeq" id="XP_016248365.1">
    <property type="nucleotide sequence ID" value="XM_016394946.1"/>
</dbReference>
<dbReference type="HOGENOM" id="CLU_406517_0_0_1"/>
<name>A0A0D2CX12_9EURO</name>
<feature type="region of interest" description="Disordered" evidence="1">
    <location>
        <begin position="1"/>
        <end position="96"/>
    </location>
</feature>
<protein>
    <submittedName>
        <fullName evidence="3">Uncharacterized protein</fullName>
    </submittedName>
</protein>
<dbReference type="OrthoDB" id="5139479at2759"/>
<dbReference type="VEuPathDB" id="FungiDB:PV07_07831"/>
<feature type="compositionally biased region" description="Polar residues" evidence="1">
    <location>
        <begin position="32"/>
        <end position="43"/>
    </location>
</feature>
<keyword evidence="2" id="KW-0472">Membrane</keyword>
<evidence type="ECO:0000313" key="4">
    <source>
        <dbReference type="Proteomes" id="UP000054466"/>
    </source>
</evidence>
<gene>
    <name evidence="3" type="ORF">PV07_07831</name>
</gene>
<evidence type="ECO:0000256" key="1">
    <source>
        <dbReference type="SAM" id="MobiDB-lite"/>
    </source>
</evidence>
<sequence length="685" mass="73828">MAAPERPRSHHSGRDLSFQDHTSAQVLPMRTATGNFSQSTQPNKAEGSDIDRAISLAISEHSSKEGDGPLVTEPASSEKGHNGRAVPSDPSASVKPSMRKRREIAIGWVPACLAVIMLALTALYAIRPDLWKSDFINSSPSNAIFVLRALSEVTAFLLAITVASAFELLQWLLTVREGGIPLTEFLCLQEGTGILGLIQLTAEAKARARTRLWGSLRILAVVLLPILGVLIMSEVGTVLRFDKVGQTAAPLGFGLGSLNTSVAVTLSPLTDILLGASFSQFLDDPTHAIDISDASRRRACSTTADLGSGQTCERVIYLVAGQEEIAAQITTDAHPRADSWLVEDHQGYVLRFTEGDHGWAFENGTECRTYYTEAVGAALGVFRLCAKNVASNQIQARISSCSYNDTLYGNCDKESTWNSTPTWATSLSSTFRHARIAYSRLNGTIISHEFSKMSETVAPLNSSDLLQAWDNFLGLAKSTDLTTSTTLEILGLGAGKFMFPAMIASMLNAITAVSSQSPALQTRAVNALQALLAIPIYFCQPGYVERQALSALPSNVLLTNYDKIILPDGLERNSPVYFTVSRNQIVVGLASIIAYVVLGGLALILCFIALGGATFTERSRHVPDTTAFPLLDFCRHCVVTSKIGMPTAGGTFQSTESYDGVAIREMDVKMAHNAVYSSAYESRKE</sequence>
<keyword evidence="4" id="KW-1185">Reference proteome</keyword>
<evidence type="ECO:0000313" key="3">
    <source>
        <dbReference type="EMBL" id="KIW28149.1"/>
    </source>
</evidence>
<organism evidence="3 4">
    <name type="scientific">Cladophialophora immunda</name>
    <dbReference type="NCBI Taxonomy" id="569365"/>
    <lineage>
        <taxon>Eukaryota</taxon>
        <taxon>Fungi</taxon>
        <taxon>Dikarya</taxon>
        <taxon>Ascomycota</taxon>
        <taxon>Pezizomycotina</taxon>
        <taxon>Eurotiomycetes</taxon>
        <taxon>Chaetothyriomycetidae</taxon>
        <taxon>Chaetothyriales</taxon>
        <taxon>Herpotrichiellaceae</taxon>
        <taxon>Cladophialophora</taxon>
    </lineage>
</organism>
<evidence type="ECO:0000256" key="2">
    <source>
        <dbReference type="SAM" id="Phobius"/>
    </source>
</evidence>
<dbReference type="AlphaFoldDB" id="A0A0D2CX12"/>
<proteinExistence type="predicted"/>
<accession>A0A0D2CX12</accession>
<dbReference type="Proteomes" id="UP000054466">
    <property type="component" value="Unassembled WGS sequence"/>
</dbReference>
<feature type="transmembrane region" description="Helical" evidence="2">
    <location>
        <begin position="105"/>
        <end position="126"/>
    </location>
</feature>
<dbReference type="GeneID" id="27347025"/>
<keyword evidence="2" id="KW-0812">Transmembrane</keyword>
<feature type="transmembrane region" description="Helical" evidence="2">
    <location>
        <begin position="146"/>
        <end position="166"/>
    </location>
</feature>
<reference evidence="3 4" key="1">
    <citation type="submission" date="2015-01" db="EMBL/GenBank/DDBJ databases">
        <title>The Genome Sequence of Cladophialophora immunda CBS83496.</title>
        <authorList>
            <consortium name="The Broad Institute Genomics Platform"/>
            <person name="Cuomo C."/>
            <person name="de Hoog S."/>
            <person name="Gorbushina A."/>
            <person name="Stielow B."/>
            <person name="Teixiera M."/>
            <person name="Abouelleil A."/>
            <person name="Chapman S.B."/>
            <person name="Priest M."/>
            <person name="Young S.K."/>
            <person name="Wortman J."/>
            <person name="Nusbaum C."/>
            <person name="Birren B."/>
        </authorList>
    </citation>
    <scope>NUCLEOTIDE SEQUENCE [LARGE SCALE GENOMIC DNA]</scope>
    <source>
        <strain evidence="3 4">CBS 83496</strain>
    </source>
</reference>
<feature type="transmembrane region" description="Helical" evidence="2">
    <location>
        <begin position="215"/>
        <end position="233"/>
    </location>
</feature>
<keyword evidence="2" id="KW-1133">Transmembrane helix</keyword>
<dbReference type="EMBL" id="KN847043">
    <property type="protein sequence ID" value="KIW28149.1"/>
    <property type="molecule type" value="Genomic_DNA"/>
</dbReference>